<evidence type="ECO:0000313" key="5">
    <source>
        <dbReference type="EMBL" id="EXJ80641.1"/>
    </source>
</evidence>
<evidence type="ECO:0000313" key="6">
    <source>
        <dbReference type="Proteomes" id="UP000019478"/>
    </source>
</evidence>
<comment type="similarity">
    <text evidence="1">Belongs to the transferase hexapeptide repeat family.</text>
</comment>
<keyword evidence="2" id="KW-0808">Transferase</keyword>
<dbReference type="STRING" id="1182542.W9XUF3"/>
<evidence type="ECO:0000259" key="4">
    <source>
        <dbReference type="SMART" id="SM01266"/>
    </source>
</evidence>
<evidence type="ECO:0000256" key="2">
    <source>
        <dbReference type="ARBA" id="ARBA00022679"/>
    </source>
</evidence>
<dbReference type="CDD" id="cd03357">
    <property type="entry name" value="LbH_MAT_GAT"/>
    <property type="match status" value="1"/>
</dbReference>
<name>W9XUF3_9EURO</name>
<dbReference type="FunFam" id="2.160.10.10:FF:000025">
    <property type="entry name" value="Hexapeptide-repeat containing-acetyltransferase"/>
    <property type="match status" value="1"/>
</dbReference>
<keyword evidence="3" id="KW-0012">Acyltransferase</keyword>
<dbReference type="RefSeq" id="XP_007735229.1">
    <property type="nucleotide sequence ID" value="XM_007737039.1"/>
</dbReference>
<evidence type="ECO:0000256" key="3">
    <source>
        <dbReference type="ARBA" id="ARBA00023315"/>
    </source>
</evidence>
<dbReference type="GO" id="GO:0016407">
    <property type="term" value="F:acetyltransferase activity"/>
    <property type="evidence" value="ECO:0007669"/>
    <property type="project" value="InterPro"/>
</dbReference>
<reference evidence="5 6" key="1">
    <citation type="submission" date="2013-03" db="EMBL/GenBank/DDBJ databases">
        <title>The Genome Sequence of Capronia epimyces CBS 606.96.</title>
        <authorList>
            <consortium name="The Broad Institute Genomics Platform"/>
            <person name="Cuomo C."/>
            <person name="de Hoog S."/>
            <person name="Gorbushina A."/>
            <person name="Walker B."/>
            <person name="Young S.K."/>
            <person name="Zeng Q."/>
            <person name="Gargeya S."/>
            <person name="Fitzgerald M."/>
            <person name="Haas B."/>
            <person name="Abouelleil A."/>
            <person name="Allen A.W."/>
            <person name="Alvarado L."/>
            <person name="Arachchi H.M."/>
            <person name="Berlin A.M."/>
            <person name="Chapman S.B."/>
            <person name="Gainer-Dewar J."/>
            <person name="Goldberg J."/>
            <person name="Griggs A."/>
            <person name="Gujja S."/>
            <person name="Hansen M."/>
            <person name="Howarth C."/>
            <person name="Imamovic A."/>
            <person name="Ireland A."/>
            <person name="Larimer J."/>
            <person name="McCowan C."/>
            <person name="Murphy C."/>
            <person name="Pearson M."/>
            <person name="Poon T.W."/>
            <person name="Priest M."/>
            <person name="Roberts A."/>
            <person name="Saif S."/>
            <person name="Shea T."/>
            <person name="Sisk P."/>
            <person name="Sykes S."/>
            <person name="Wortman J."/>
            <person name="Nusbaum C."/>
            <person name="Birren B."/>
        </authorList>
    </citation>
    <scope>NUCLEOTIDE SEQUENCE [LARGE SCALE GENOMIC DNA]</scope>
    <source>
        <strain evidence="5 6">CBS 606.96</strain>
    </source>
</reference>
<proteinExistence type="inferred from homology"/>
<dbReference type="InterPro" id="IPR011004">
    <property type="entry name" value="Trimer_LpxA-like_sf"/>
</dbReference>
<comment type="caution">
    <text evidence="5">The sequence shown here is derived from an EMBL/GenBank/DDBJ whole genome shotgun (WGS) entry which is preliminary data.</text>
</comment>
<dbReference type="OrthoDB" id="25818at2759"/>
<dbReference type="Pfam" id="PF12464">
    <property type="entry name" value="Mac"/>
    <property type="match status" value="1"/>
</dbReference>
<dbReference type="PANTHER" id="PTHR23416:SF23">
    <property type="entry name" value="ACETYLTRANSFERASE C18B11.09C-RELATED"/>
    <property type="match status" value="1"/>
</dbReference>
<dbReference type="EMBL" id="AMGY01000006">
    <property type="protein sequence ID" value="EXJ80641.1"/>
    <property type="molecule type" value="Genomic_DNA"/>
</dbReference>
<dbReference type="PANTHER" id="PTHR23416">
    <property type="entry name" value="SIALIC ACID SYNTHASE-RELATED"/>
    <property type="match status" value="1"/>
</dbReference>
<dbReference type="GO" id="GO:0008374">
    <property type="term" value="F:O-acyltransferase activity"/>
    <property type="evidence" value="ECO:0007669"/>
    <property type="project" value="TreeGrafter"/>
</dbReference>
<organism evidence="5 6">
    <name type="scientific">Capronia epimyces CBS 606.96</name>
    <dbReference type="NCBI Taxonomy" id="1182542"/>
    <lineage>
        <taxon>Eukaryota</taxon>
        <taxon>Fungi</taxon>
        <taxon>Dikarya</taxon>
        <taxon>Ascomycota</taxon>
        <taxon>Pezizomycotina</taxon>
        <taxon>Eurotiomycetes</taxon>
        <taxon>Chaetothyriomycetidae</taxon>
        <taxon>Chaetothyriales</taxon>
        <taxon>Herpotrichiellaceae</taxon>
        <taxon>Capronia</taxon>
    </lineage>
</organism>
<accession>W9XUF3</accession>
<protein>
    <recommendedName>
        <fullName evidence="4">Maltose/galactoside acetyltransferase domain-containing protein</fullName>
    </recommendedName>
</protein>
<dbReference type="SUPFAM" id="SSF51161">
    <property type="entry name" value="Trimeric LpxA-like enzymes"/>
    <property type="match status" value="1"/>
</dbReference>
<dbReference type="Pfam" id="PF00132">
    <property type="entry name" value="Hexapep"/>
    <property type="match status" value="1"/>
</dbReference>
<dbReference type="InterPro" id="IPR051159">
    <property type="entry name" value="Hexapeptide_acetyltransf"/>
</dbReference>
<dbReference type="SMART" id="SM01266">
    <property type="entry name" value="Mac"/>
    <property type="match status" value="1"/>
</dbReference>
<sequence>MASTKKDPQAIEVAKSFNGVPWCEDYERMISGMTYNQFAPELEDGRLRARRLAKKYSDHFPDDATSQSLARDRQKMLEEAFGKIGPNATVEAPYGVDYGCNISIGTDFYANFNMIILDCGLVTIGDRVFLGPSVSIFAATHETDVQSRRDGIDFSKQVTIGSDCWIGGGTIILPGVTIGSGCTVGCGSVVTRDLPSFCVAVGSPARVVKTVTPVADIRSGASISKA</sequence>
<dbReference type="AlphaFoldDB" id="W9XUF3"/>
<dbReference type="InterPro" id="IPR024688">
    <property type="entry name" value="Mac_dom"/>
</dbReference>
<dbReference type="Gene3D" id="2.160.10.10">
    <property type="entry name" value="Hexapeptide repeat proteins"/>
    <property type="match status" value="1"/>
</dbReference>
<dbReference type="Proteomes" id="UP000019478">
    <property type="component" value="Unassembled WGS sequence"/>
</dbReference>
<gene>
    <name evidence="5" type="ORF">A1O3_06925</name>
</gene>
<dbReference type="InterPro" id="IPR001451">
    <property type="entry name" value="Hexapep"/>
</dbReference>
<dbReference type="GeneID" id="19171029"/>
<dbReference type="HOGENOM" id="CLU_051638_3_0_1"/>
<dbReference type="eggNOG" id="KOG4750">
    <property type="taxonomic scope" value="Eukaryota"/>
</dbReference>
<feature type="domain" description="Maltose/galactoside acetyltransferase" evidence="4">
    <location>
        <begin position="26"/>
        <end position="86"/>
    </location>
</feature>
<evidence type="ECO:0000256" key="1">
    <source>
        <dbReference type="ARBA" id="ARBA00007274"/>
    </source>
</evidence>
<keyword evidence="6" id="KW-1185">Reference proteome</keyword>